<protein>
    <recommendedName>
        <fullName evidence="3">IS110 family transposase</fullName>
    </recommendedName>
</protein>
<proteinExistence type="predicted"/>
<accession>A0ABP8HDW8</accession>
<evidence type="ECO:0000313" key="2">
    <source>
        <dbReference type="Proteomes" id="UP001501725"/>
    </source>
</evidence>
<reference evidence="2" key="1">
    <citation type="journal article" date="2019" name="Int. J. Syst. Evol. Microbiol.">
        <title>The Global Catalogue of Microorganisms (GCM) 10K type strain sequencing project: providing services to taxonomists for standard genome sequencing and annotation.</title>
        <authorList>
            <consortium name="The Broad Institute Genomics Platform"/>
            <consortium name="The Broad Institute Genome Sequencing Center for Infectious Disease"/>
            <person name="Wu L."/>
            <person name="Ma J."/>
        </authorList>
    </citation>
    <scope>NUCLEOTIDE SEQUENCE [LARGE SCALE GENOMIC DNA]</scope>
    <source>
        <strain evidence="2">JCM 17919</strain>
    </source>
</reference>
<keyword evidence="2" id="KW-1185">Reference proteome</keyword>
<evidence type="ECO:0000313" key="1">
    <source>
        <dbReference type="EMBL" id="GAA4337775.1"/>
    </source>
</evidence>
<evidence type="ECO:0008006" key="3">
    <source>
        <dbReference type="Google" id="ProtNLM"/>
    </source>
</evidence>
<sequence>MHFPALSATRHDERFRAIYARLIARHGIKMKALVAIQRRLLELMYTVFKTKTPYDKKYLQKNKAVIENRPTQADHKNRLELQNY</sequence>
<dbReference type="Proteomes" id="UP001501725">
    <property type="component" value="Unassembled WGS sequence"/>
</dbReference>
<name>A0ABP8HDW8_9BACT</name>
<organism evidence="1 2">
    <name type="scientific">Flaviaesturariibacter amylovorans</name>
    <dbReference type="NCBI Taxonomy" id="1084520"/>
    <lineage>
        <taxon>Bacteria</taxon>
        <taxon>Pseudomonadati</taxon>
        <taxon>Bacteroidota</taxon>
        <taxon>Chitinophagia</taxon>
        <taxon>Chitinophagales</taxon>
        <taxon>Chitinophagaceae</taxon>
        <taxon>Flaviaestuariibacter</taxon>
    </lineage>
</organism>
<dbReference type="EMBL" id="BAABGY010000011">
    <property type="protein sequence ID" value="GAA4337775.1"/>
    <property type="molecule type" value="Genomic_DNA"/>
</dbReference>
<gene>
    <name evidence="1" type="ORF">GCM10023184_33740</name>
</gene>
<comment type="caution">
    <text evidence="1">The sequence shown here is derived from an EMBL/GenBank/DDBJ whole genome shotgun (WGS) entry which is preliminary data.</text>
</comment>